<sequence>MSPTVFRKAGYRFFFISREEERMHVHVVSADGEAKFWLKPNIELARNYRYPVPQLRYIKALIEEQYDELTGAWRGYFRR</sequence>
<accession>B8GQJ1</accession>
<dbReference type="KEGG" id="tgr:Tgr7_3146"/>
<evidence type="ECO:0000313" key="2">
    <source>
        <dbReference type="Proteomes" id="UP000002383"/>
    </source>
</evidence>
<protein>
    <recommendedName>
        <fullName evidence="3">DUF4160 domain-containing protein</fullName>
    </recommendedName>
</protein>
<dbReference type="RefSeq" id="WP_012639677.1">
    <property type="nucleotide sequence ID" value="NC_011901.1"/>
</dbReference>
<evidence type="ECO:0008006" key="3">
    <source>
        <dbReference type="Google" id="ProtNLM"/>
    </source>
</evidence>
<dbReference type="EMBL" id="CP001339">
    <property type="protein sequence ID" value="ACL74215.1"/>
    <property type="molecule type" value="Genomic_DNA"/>
</dbReference>
<dbReference type="Pfam" id="PF13711">
    <property type="entry name" value="DUF4160"/>
    <property type="match status" value="1"/>
</dbReference>
<organism evidence="1 2">
    <name type="scientific">Thioalkalivibrio sulfidiphilus (strain HL-EbGR7)</name>
    <dbReference type="NCBI Taxonomy" id="396588"/>
    <lineage>
        <taxon>Bacteria</taxon>
        <taxon>Pseudomonadati</taxon>
        <taxon>Pseudomonadota</taxon>
        <taxon>Gammaproteobacteria</taxon>
        <taxon>Chromatiales</taxon>
        <taxon>Ectothiorhodospiraceae</taxon>
        <taxon>Thioalkalivibrio</taxon>
    </lineage>
</organism>
<dbReference type="InterPro" id="IPR025427">
    <property type="entry name" value="DUF4160"/>
</dbReference>
<proteinExistence type="predicted"/>
<evidence type="ECO:0000313" key="1">
    <source>
        <dbReference type="EMBL" id="ACL74215.1"/>
    </source>
</evidence>
<gene>
    <name evidence="1" type="ordered locus">Tgr7_3146</name>
</gene>
<keyword evidence="2" id="KW-1185">Reference proteome</keyword>
<dbReference type="HOGENOM" id="CLU_162083_4_2_6"/>
<dbReference type="eggNOG" id="ENOG5032YQJ">
    <property type="taxonomic scope" value="Bacteria"/>
</dbReference>
<dbReference type="OrthoDB" id="122670at2"/>
<dbReference type="Proteomes" id="UP000002383">
    <property type="component" value="Chromosome"/>
</dbReference>
<reference evidence="1 2" key="1">
    <citation type="journal article" date="2011" name="Stand. Genomic Sci.">
        <title>Complete genome sequence of 'Thioalkalivibrio sulfidophilus' HL-EbGr7.</title>
        <authorList>
            <person name="Muyzer G."/>
            <person name="Sorokin D.Y."/>
            <person name="Mavromatis K."/>
            <person name="Lapidus A."/>
            <person name="Clum A."/>
            <person name="Ivanova N."/>
            <person name="Pati A."/>
            <person name="d'Haeseleer P."/>
            <person name="Woyke T."/>
            <person name="Kyrpides N.C."/>
        </authorList>
    </citation>
    <scope>NUCLEOTIDE SEQUENCE [LARGE SCALE GENOMIC DNA]</scope>
    <source>
        <strain evidence="1 2">HL-EbGR7</strain>
    </source>
</reference>
<name>B8GQJ1_THISH</name>
<dbReference type="AlphaFoldDB" id="B8GQJ1"/>
<dbReference type="STRING" id="396588.Tgr7_3146"/>